<feature type="transmembrane region" description="Helical" evidence="7">
    <location>
        <begin position="198"/>
        <end position="223"/>
    </location>
</feature>
<accession>A0A158CT59</accession>
<dbReference type="InterPro" id="IPR051393">
    <property type="entry name" value="ABC_transporter_permease"/>
</dbReference>
<keyword evidence="6 7" id="KW-0472">Membrane</keyword>
<feature type="transmembrane region" description="Helical" evidence="7">
    <location>
        <begin position="154"/>
        <end position="175"/>
    </location>
</feature>
<evidence type="ECO:0000313" key="11">
    <source>
        <dbReference type="Proteomes" id="UP000054911"/>
    </source>
</evidence>
<proteinExistence type="inferred from homology"/>
<evidence type="ECO:0000256" key="1">
    <source>
        <dbReference type="ARBA" id="ARBA00004651"/>
    </source>
</evidence>
<keyword evidence="5 7" id="KW-1133">Transmembrane helix</keyword>
<dbReference type="SUPFAM" id="SSF161098">
    <property type="entry name" value="MetI-like"/>
    <property type="match status" value="1"/>
</dbReference>
<dbReference type="Pfam" id="PF00528">
    <property type="entry name" value="BPD_transp_1"/>
    <property type="match status" value="1"/>
</dbReference>
<keyword evidence="2 7" id="KW-0813">Transport</keyword>
<keyword evidence="4 7" id="KW-0812">Transmembrane</keyword>
<dbReference type="InterPro" id="IPR000515">
    <property type="entry name" value="MetI-like"/>
</dbReference>
<comment type="caution">
    <text evidence="10">The sequence shown here is derived from an EMBL/GenBank/DDBJ whole genome shotgun (WGS) entry which is preliminary data.</text>
</comment>
<dbReference type="Gene3D" id="1.10.3720.10">
    <property type="entry name" value="MetI-like"/>
    <property type="match status" value="1"/>
</dbReference>
<dbReference type="GO" id="GO:0005886">
    <property type="term" value="C:plasma membrane"/>
    <property type="evidence" value="ECO:0007669"/>
    <property type="project" value="UniProtKB-SubCell"/>
</dbReference>
<dbReference type="CDD" id="cd06261">
    <property type="entry name" value="TM_PBP2"/>
    <property type="match status" value="1"/>
</dbReference>
<gene>
    <name evidence="10" type="ORF">AWB80_05677</name>
</gene>
<dbReference type="Proteomes" id="UP000054911">
    <property type="component" value="Unassembled WGS sequence"/>
</dbReference>
<dbReference type="STRING" id="1777141.AWB80_05677"/>
<evidence type="ECO:0000256" key="5">
    <source>
        <dbReference type="ARBA" id="ARBA00022989"/>
    </source>
</evidence>
<feature type="transmembrane region" description="Helical" evidence="7">
    <location>
        <begin position="60"/>
        <end position="81"/>
    </location>
</feature>
<evidence type="ECO:0000256" key="6">
    <source>
        <dbReference type="ARBA" id="ARBA00023136"/>
    </source>
</evidence>
<feature type="transmembrane region" description="Helical" evidence="7">
    <location>
        <begin position="244"/>
        <end position="269"/>
    </location>
</feature>
<protein>
    <submittedName>
        <fullName evidence="10">Binding-protein-dependent transport systems inner membrane component</fullName>
    </submittedName>
</protein>
<evidence type="ECO:0000256" key="3">
    <source>
        <dbReference type="ARBA" id="ARBA00022475"/>
    </source>
</evidence>
<dbReference type="AlphaFoldDB" id="A0A158CT59"/>
<dbReference type="PROSITE" id="PS50928">
    <property type="entry name" value="ABC_TM1"/>
    <property type="match status" value="1"/>
</dbReference>
<dbReference type="EMBL" id="FCOE02000025">
    <property type="protein sequence ID" value="SAK84757.1"/>
    <property type="molecule type" value="Genomic_DNA"/>
</dbReference>
<evidence type="ECO:0000256" key="4">
    <source>
        <dbReference type="ARBA" id="ARBA00022692"/>
    </source>
</evidence>
<name>A0A158CT59_9BURK</name>
<dbReference type="PANTHER" id="PTHR30193">
    <property type="entry name" value="ABC TRANSPORTER PERMEASE PROTEIN"/>
    <property type="match status" value="1"/>
</dbReference>
<feature type="region of interest" description="Disordered" evidence="8">
    <location>
        <begin position="19"/>
        <end position="52"/>
    </location>
</feature>
<comment type="similarity">
    <text evidence="7">Belongs to the binding-protein-dependent transport system permease family.</text>
</comment>
<keyword evidence="3" id="KW-1003">Cell membrane</keyword>
<keyword evidence="11" id="KW-1185">Reference proteome</keyword>
<evidence type="ECO:0000313" key="10">
    <source>
        <dbReference type="EMBL" id="SAK84757.1"/>
    </source>
</evidence>
<feature type="domain" description="ABC transmembrane type-1" evidence="9">
    <location>
        <begin position="117"/>
        <end position="325"/>
    </location>
</feature>
<feature type="transmembrane region" description="Helical" evidence="7">
    <location>
        <begin position="304"/>
        <end position="324"/>
    </location>
</feature>
<evidence type="ECO:0000256" key="7">
    <source>
        <dbReference type="RuleBase" id="RU363032"/>
    </source>
</evidence>
<dbReference type="InterPro" id="IPR035906">
    <property type="entry name" value="MetI-like_sf"/>
</dbReference>
<comment type="subcellular location">
    <subcellularLocation>
        <location evidence="1 7">Cell membrane</location>
        <topology evidence="1 7">Multi-pass membrane protein</topology>
    </subcellularLocation>
</comment>
<evidence type="ECO:0000256" key="8">
    <source>
        <dbReference type="SAM" id="MobiDB-lite"/>
    </source>
</evidence>
<dbReference type="GO" id="GO:0055085">
    <property type="term" value="P:transmembrane transport"/>
    <property type="evidence" value="ECO:0007669"/>
    <property type="project" value="InterPro"/>
</dbReference>
<feature type="transmembrane region" description="Helical" evidence="7">
    <location>
        <begin position="122"/>
        <end position="142"/>
    </location>
</feature>
<organism evidence="10 11">
    <name type="scientific">Caballeronia pedi</name>
    <dbReference type="NCBI Taxonomy" id="1777141"/>
    <lineage>
        <taxon>Bacteria</taxon>
        <taxon>Pseudomonadati</taxon>
        <taxon>Pseudomonadota</taxon>
        <taxon>Betaproteobacteria</taxon>
        <taxon>Burkholderiales</taxon>
        <taxon>Burkholderiaceae</taxon>
        <taxon>Caballeronia</taxon>
    </lineage>
</organism>
<evidence type="ECO:0000256" key="2">
    <source>
        <dbReference type="ARBA" id="ARBA00022448"/>
    </source>
</evidence>
<reference evidence="10" key="1">
    <citation type="submission" date="2016-01" db="EMBL/GenBank/DDBJ databases">
        <authorList>
            <person name="Peeters C."/>
        </authorList>
    </citation>
    <scope>NUCLEOTIDE SEQUENCE [LARGE SCALE GENOMIC DNA]</scope>
    <source>
        <strain evidence="10">LMG 29323</strain>
    </source>
</reference>
<sequence>MHVSRAIATLRRHVVPHSVTRQDLSDSPHKPHVPPHMPHTPRASTKRRGPSPTARRQRKAAFLFLAPACVMVGIYVIWPILSSIWLSFHAWDGMTEKTFVGFDNYIELFHAPTFYTALKNNLIWLVLFLLAPPMGLAVALYLNQAVAGIRIVKSLFFAPFVLSGVVVGLIFSWFYDPTFGLLAVILGHGVPVLGDAHYATFGIVFAALWPQTAYCMILYLTGLTALNSEQLEAARMEGAKGWTMLWHVVLPQLRPVTFMAIVVTVIGALRSFDLISVMTGGGPFESSTVLAYYMYDQAIKYYRIGYSAAIAVVLFAIMLVYIVYHLRRMLRNEL</sequence>
<evidence type="ECO:0000259" key="9">
    <source>
        <dbReference type="PROSITE" id="PS50928"/>
    </source>
</evidence>
<dbReference type="PANTHER" id="PTHR30193:SF37">
    <property type="entry name" value="INNER MEMBRANE ABC TRANSPORTER PERMEASE PROTEIN YCJO"/>
    <property type="match status" value="1"/>
</dbReference>